<dbReference type="InterPro" id="IPR004391">
    <property type="entry name" value="Glu_race"/>
</dbReference>
<dbReference type="UniPathway" id="UPA00219"/>
<proteinExistence type="inferred from homology"/>
<feature type="binding site" evidence="7">
    <location>
        <begin position="80"/>
        <end position="81"/>
    </location>
    <ligand>
        <name>substrate</name>
    </ligand>
</feature>
<dbReference type="PROSITE" id="PS00924">
    <property type="entry name" value="ASP_GLU_RACEMASE_2"/>
    <property type="match status" value="1"/>
</dbReference>
<gene>
    <name evidence="7" type="primary">murI</name>
    <name evidence="8" type="ORF">ENL01_01445</name>
</gene>
<accession>A0A7C5HH30</accession>
<dbReference type="AlphaFoldDB" id="A0A7C5HH30"/>
<feature type="binding site" evidence="7">
    <location>
        <begin position="16"/>
        <end position="17"/>
    </location>
    <ligand>
        <name>substrate</name>
    </ligand>
</feature>
<dbReference type="PANTHER" id="PTHR21198">
    <property type="entry name" value="GLUTAMATE RACEMASE"/>
    <property type="match status" value="1"/>
</dbReference>
<feature type="active site" description="Proton donor/acceptor" evidence="7">
    <location>
        <position position="79"/>
    </location>
</feature>
<dbReference type="InterPro" id="IPR015942">
    <property type="entry name" value="Asp/Glu/hydantoin_racemase"/>
</dbReference>
<sequence length="274" mass="29623">MPQHKISAESPIGIFDSGIGGLTVVKAVQAALPSERLIYFGDTARVPYGTKSPVTIRKYAREDTELLMKHQPKLIIVACNTVSALALDVVEQTAGDIPVIGVLKAGAELAAQRTKSGRIGVIGTQATIRSNAYSCAIREENEALEVTPKACPLFVPLAEEGFIDHPATKLVAEEYLSAFTGKQIDTLVLGCTHYPILRKVIESIAGPEITIIDSAEAVAEKAEELLSARGLLNQSTEKALPHLMVSDLPQKFRELYRLFMGTELPDVELVDSCR</sequence>
<evidence type="ECO:0000256" key="7">
    <source>
        <dbReference type="HAMAP-Rule" id="MF_00258"/>
    </source>
</evidence>
<dbReference type="GO" id="GO:0008881">
    <property type="term" value="F:glutamate racemase activity"/>
    <property type="evidence" value="ECO:0007669"/>
    <property type="project" value="UniProtKB-UniRule"/>
</dbReference>
<keyword evidence="6 7" id="KW-0961">Cell wall biogenesis/degradation</keyword>
<dbReference type="GO" id="GO:0008360">
    <property type="term" value="P:regulation of cell shape"/>
    <property type="evidence" value="ECO:0007669"/>
    <property type="project" value="UniProtKB-KW"/>
</dbReference>
<reference evidence="8" key="1">
    <citation type="journal article" date="2020" name="mSystems">
        <title>Genome- and Community-Level Interaction Insights into Carbon Utilization and Element Cycling Functions of Hydrothermarchaeota in Hydrothermal Sediment.</title>
        <authorList>
            <person name="Zhou Z."/>
            <person name="Liu Y."/>
            <person name="Xu W."/>
            <person name="Pan J."/>
            <person name="Luo Z.H."/>
            <person name="Li M."/>
        </authorList>
    </citation>
    <scope>NUCLEOTIDE SEQUENCE [LARGE SCALE GENOMIC DNA]</scope>
    <source>
        <strain evidence="8">HyVt-628</strain>
    </source>
</reference>
<evidence type="ECO:0000256" key="3">
    <source>
        <dbReference type="ARBA" id="ARBA00022960"/>
    </source>
</evidence>
<evidence type="ECO:0000256" key="1">
    <source>
        <dbReference type="ARBA" id="ARBA00001602"/>
    </source>
</evidence>
<comment type="pathway">
    <text evidence="7">Cell wall biogenesis; peptidoglycan biosynthesis.</text>
</comment>
<dbReference type="FunFam" id="3.40.50.1860:FF:000001">
    <property type="entry name" value="Glutamate racemase"/>
    <property type="match status" value="1"/>
</dbReference>
<dbReference type="HAMAP" id="MF_00258">
    <property type="entry name" value="Glu_racemase"/>
    <property type="match status" value="1"/>
</dbReference>
<feature type="binding site" evidence="7">
    <location>
        <begin position="192"/>
        <end position="193"/>
    </location>
    <ligand>
        <name>substrate</name>
    </ligand>
</feature>
<dbReference type="GO" id="GO:0071555">
    <property type="term" value="P:cell wall organization"/>
    <property type="evidence" value="ECO:0007669"/>
    <property type="project" value="UniProtKB-KW"/>
</dbReference>
<feature type="binding site" evidence="7">
    <location>
        <begin position="48"/>
        <end position="49"/>
    </location>
    <ligand>
        <name>substrate</name>
    </ligand>
</feature>
<evidence type="ECO:0000256" key="6">
    <source>
        <dbReference type="ARBA" id="ARBA00023316"/>
    </source>
</evidence>
<evidence type="ECO:0000256" key="4">
    <source>
        <dbReference type="ARBA" id="ARBA00022984"/>
    </source>
</evidence>
<organism evidence="8">
    <name type="scientific">Chlorobaculum parvum</name>
    <dbReference type="NCBI Taxonomy" id="274539"/>
    <lineage>
        <taxon>Bacteria</taxon>
        <taxon>Pseudomonadati</taxon>
        <taxon>Chlorobiota</taxon>
        <taxon>Chlorobiia</taxon>
        <taxon>Chlorobiales</taxon>
        <taxon>Chlorobiaceae</taxon>
        <taxon>Chlorobaculum</taxon>
    </lineage>
</organism>
<dbReference type="InterPro" id="IPR033134">
    <property type="entry name" value="Asp/Glu_racemase_AS_2"/>
</dbReference>
<feature type="active site" description="Proton donor/acceptor" evidence="7">
    <location>
        <position position="191"/>
    </location>
</feature>
<name>A0A7C5HH30_9CHLB</name>
<dbReference type="SUPFAM" id="SSF53681">
    <property type="entry name" value="Aspartate/glutamate racemase"/>
    <property type="match status" value="2"/>
</dbReference>
<keyword evidence="4 7" id="KW-0573">Peptidoglycan synthesis</keyword>
<comment type="similarity">
    <text evidence="7">Belongs to the aspartate/glutamate racemases family.</text>
</comment>
<evidence type="ECO:0000256" key="2">
    <source>
        <dbReference type="ARBA" id="ARBA00013090"/>
    </source>
</evidence>
<keyword evidence="3 7" id="KW-0133">Cell shape</keyword>
<evidence type="ECO:0000256" key="5">
    <source>
        <dbReference type="ARBA" id="ARBA00023235"/>
    </source>
</evidence>
<evidence type="ECO:0000313" key="8">
    <source>
        <dbReference type="EMBL" id="HHE07577.1"/>
    </source>
</evidence>
<dbReference type="GO" id="GO:0009252">
    <property type="term" value="P:peptidoglycan biosynthetic process"/>
    <property type="evidence" value="ECO:0007669"/>
    <property type="project" value="UniProtKB-UniRule"/>
</dbReference>
<protein>
    <recommendedName>
        <fullName evidence="2 7">Glutamate racemase</fullName>
        <ecNumber evidence="2 7">5.1.1.3</ecNumber>
    </recommendedName>
</protein>
<dbReference type="Gene3D" id="3.40.50.1860">
    <property type="match status" value="2"/>
</dbReference>
<keyword evidence="5 7" id="KW-0413">Isomerase</keyword>
<comment type="catalytic activity">
    <reaction evidence="1 7">
        <text>L-glutamate = D-glutamate</text>
        <dbReference type="Rhea" id="RHEA:12813"/>
        <dbReference type="ChEBI" id="CHEBI:29985"/>
        <dbReference type="ChEBI" id="CHEBI:29986"/>
        <dbReference type="EC" id="5.1.1.3"/>
    </reaction>
</comment>
<dbReference type="Proteomes" id="UP000886059">
    <property type="component" value="Unassembled WGS sequence"/>
</dbReference>
<dbReference type="PANTHER" id="PTHR21198:SF2">
    <property type="entry name" value="GLUTAMATE RACEMASE"/>
    <property type="match status" value="1"/>
</dbReference>
<comment type="caution">
    <text evidence="8">The sequence shown here is derived from an EMBL/GenBank/DDBJ whole genome shotgun (WGS) entry which is preliminary data.</text>
</comment>
<dbReference type="EC" id="5.1.1.3" evidence="2 7"/>
<dbReference type="EMBL" id="DRSK01000088">
    <property type="protein sequence ID" value="HHE07577.1"/>
    <property type="molecule type" value="Genomic_DNA"/>
</dbReference>
<comment type="function">
    <text evidence="7">Provides the (R)-glutamate required for cell wall biosynthesis.</text>
</comment>
<dbReference type="Pfam" id="PF01177">
    <property type="entry name" value="Asp_Glu_race"/>
    <property type="match status" value="1"/>
</dbReference>
<dbReference type="NCBIfam" id="TIGR00067">
    <property type="entry name" value="glut_race"/>
    <property type="match status" value="1"/>
</dbReference>
<dbReference type="InterPro" id="IPR001920">
    <property type="entry name" value="Asp/Glu_race"/>
</dbReference>